<organism evidence="20 21">
    <name type="scientific">Streptodolium elevatio</name>
    <dbReference type="NCBI Taxonomy" id="3157996"/>
    <lineage>
        <taxon>Bacteria</taxon>
        <taxon>Bacillati</taxon>
        <taxon>Actinomycetota</taxon>
        <taxon>Actinomycetes</taxon>
        <taxon>Kitasatosporales</taxon>
        <taxon>Streptomycetaceae</taxon>
        <taxon>Streptodolium</taxon>
    </lineage>
</organism>
<evidence type="ECO:0000256" key="8">
    <source>
        <dbReference type="ARBA" id="ARBA00022573"/>
    </source>
</evidence>
<keyword evidence="13 19" id="KW-0472">Membrane</keyword>
<protein>
    <recommendedName>
        <fullName evidence="6 19">Adenosylcobinamide-GDP ribazoletransferase</fullName>
        <ecNumber evidence="5 19">2.7.8.26</ecNumber>
    </recommendedName>
    <alternativeName>
        <fullName evidence="16 19">Cobalamin synthase</fullName>
    </alternativeName>
    <alternativeName>
        <fullName evidence="15 19">Cobalamin-5'-phosphate synthase</fullName>
    </alternativeName>
</protein>
<comment type="subcellular location">
    <subcellularLocation>
        <location evidence="2 19">Cell membrane</location>
        <topology evidence="2 19">Multi-pass membrane protein</topology>
    </subcellularLocation>
</comment>
<keyword evidence="9 19" id="KW-0808">Transferase</keyword>
<dbReference type="HAMAP" id="MF_00719">
    <property type="entry name" value="CobS"/>
    <property type="match status" value="1"/>
</dbReference>
<dbReference type="EC" id="2.7.8.26" evidence="5 19"/>
<evidence type="ECO:0000256" key="15">
    <source>
        <dbReference type="ARBA" id="ARBA00032605"/>
    </source>
</evidence>
<comment type="function">
    <text evidence="14 19">Joins adenosylcobinamide-GDP and alpha-ribazole to generate adenosylcobalamin (Ado-cobalamin). Also synthesizes adenosylcobalamin 5'-phosphate from adenosylcobinamide-GDP and alpha-ribazole 5'-phosphate.</text>
</comment>
<dbReference type="Proteomes" id="UP001551482">
    <property type="component" value="Unassembled WGS sequence"/>
</dbReference>
<evidence type="ECO:0000256" key="14">
    <source>
        <dbReference type="ARBA" id="ARBA00025228"/>
    </source>
</evidence>
<evidence type="ECO:0000256" key="19">
    <source>
        <dbReference type="HAMAP-Rule" id="MF_00719"/>
    </source>
</evidence>
<dbReference type="EMBL" id="JBEZFP010000124">
    <property type="protein sequence ID" value="MEU8138466.1"/>
    <property type="molecule type" value="Genomic_DNA"/>
</dbReference>
<feature type="transmembrane region" description="Helical" evidence="19">
    <location>
        <begin position="30"/>
        <end position="51"/>
    </location>
</feature>
<evidence type="ECO:0000256" key="3">
    <source>
        <dbReference type="ARBA" id="ARBA00004663"/>
    </source>
</evidence>
<feature type="transmembrane region" description="Helical" evidence="19">
    <location>
        <begin position="133"/>
        <end position="154"/>
    </location>
</feature>
<comment type="catalytic activity">
    <reaction evidence="18 19">
        <text>alpha-ribazole 5'-phosphate + adenosylcob(III)inamide-GDP = adenosylcob(III)alamin 5'-phosphate + GMP + H(+)</text>
        <dbReference type="Rhea" id="RHEA:23560"/>
        <dbReference type="ChEBI" id="CHEBI:15378"/>
        <dbReference type="ChEBI" id="CHEBI:57918"/>
        <dbReference type="ChEBI" id="CHEBI:58115"/>
        <dbReference type="ChEBI" id="CHEBI:60487"/>
        <dbReference type="ChEBI" id="CHEBI:60493"/>
        <dbReference type="EC" id="2.7.8.26"/>
    </reaction>
</comment>
<name>A0ABV3DRU5_9ACTN</name>
<comment type="cofactor">
    <cofactor evidence="1 19">
        <name>Mg(2+)</name>
        <dbReference type="ChEBI" id="CHEBI:18420"/>
    </cofactor>
</comment>
<keyword evidence="11 19" id="KW-0460">Magnesium</keyword>
<evidence type="ECO:0000256" key="9">
    <source>
        <dbReference type="ARBA" id="ARBA00022679"/>
    </source>
</evidence>
<keyword evidence="21" id="KW-1185">Reference proteome</keyword>
<accession>A0ABV3DRU5</accession>
<evidence type="ECO:0000256" key="18">
    <source>
        <dbReference type="ARBA" id="ARBA00049504"/>
    </source>
</evidence>
<evidence type="ECO:0000256" key="10">
    <source>
        <dbReference type="ARBA" id="ARBA00022692"/>
    </source>
</evidence>
<evidence type="ECO:0000256" key="7">
    <source>
        <dbReference type="ARBA" id="ARBA00022475"/>
    </source>
</evidence>
<dbReference type="Pfam" id="PF02654">
    <property type="entry name" value="CobS"/>
    <property type="match status" value="1"/>
</dbReference>
<keyword evidence="10 19" id="KW-0812">Transmembrane</keyword>
<evidence type="ECO:0000256" key="11">
    <source>
        <dbReference type="ARBA" id="ARBA00022842"/>
    </source>
</evidence>
<gene>
    <name evidence="19" type="primary">cobS</name>
    <name evidence="20" type="ORF">AB0C36_33830</name>
</gene>
<keyword evidence="7 19" id="KW-1003">Cell membrane</keyword>
<comment type="catalytic activity">
    <reaction evidence="17 19">
        <text>alpha-ribazole + adenosylcob(III)inamide-GDP = adenosylcob(III)alamin + GMP + H(+)</text>
        <dbReference type="Rhea" id="RHEA:16049"/>
        <dbReference type="ChEBI" id="CHEBI:10329"/>
        <dbReference type="ChEBI" id="CHEBI:15378"/>
        <dbReference type="ChEBI" id="CHEBI:18408"/>
        <dbReference type="ChEBI" id="CHEBI:58115"/>
        <dbReference type="ChEBI" id="CHEBI:60487"/>
        <dbReference type="EC" id="2.7.8.26"/>
    </reaction>
</comment>
<dbReference type="GO" id="GO:0051073">
    <property type="term" value="F:adenosylcobinamide-GDP ribazoletransferase activity"/>
    <property type="evidence" value="ECO:0007669"/>
    <property type="project" value="UniProtKB-EC"/>
</dbReference>
<evidence type="ECO:0000313" key="20">
    <source>
        <dbReference type="EMBL" id="MEU8138466.1"/>
    </source>
</evidence>
<evidence type="ECO:0000256" key="2">
    <source>
        <dbReference type="ARBA" id="ARBA00004651"/>
    </source>
</evidence>
<dbReference type="PANTHER" id="PTHR34148">
    <property type="entry name" value="ADENOSYLCOBINAMIDE-GDP RIBAZOLETRANSFERASE"/>
    <property type="match status" value="1"/>
</dbReference>
<keyword evidence="8 19" id="KW-0169">Cobalamin biosynthesis</keyword>
<dbReference type="InterPro" id="IPR003805">
    <property type="entry name" value="CobS"/>
</dbReference>
<keyword evidence="12 19" id="KW-1133">Transmembrane helix</keyword>
<comment type="caution">
    <text evidence="20">The sequence shown here is derived from an EMBL/GenBank/DDBJ whole genome shotgun (WGS) entry which is preliminary data.</text>
</comment>
<evidence type="ECO:0000256" key="1">
    <source>
        <dbReference type="ARBA" id="ARBA00001946"/>
    </source>
</evidence>
<feature type="transmembrane region" description="Helical" evidence="19">
    <location>
        <begin position="103"/>
        <end position="121"/>
    </location>
</feature>
<evidence type="ECO:0000256" key="6">
    <source>
        <dbReference type="ARBA" id="ARBA00015850"/>
    </source>
</evidence>
<evidence type="ECO:0000256" key="17">
    <source>
        <dbReference type="ARBA" id="ARBA00048623"/>
    </source>
</evidence>
<comment type="pathway">
    <text evidence="3 19">Cofactor biosynthesis; adenosylcobalamin biosynthesis; adenosylcobalamin from cob(II)yrinate a,c-diamide: step 7/7.</text>
</comment>
<sequence>MRLAFGTLSVLPVRVPYVDRAVAGRAMAAAPLVGLVLGGLAAGVLAVASYADTGPLLAAVLALGSLALLTRGLHLDGLADVADGLGSGKPPEGALRIMKASDIGPFGVLALLFTLLAQTAALTQTGARHGADAAAVAMVVAAVCGRVAIGLGCLRRVSAARPGGLGAMVAGTLRPATVVGLAVLLAAAAAGLGAAGELGPVRPAIAVGAGMLAATALLWHTVRRFGGITGDVLGALTETAATTVLVVLSTG</sequence>
<feature type="transmembrane region" description="Helical" evidence="19">
    <location>
        <begin position="201"/>
        <end position="219"/>
    </location>
</feature>
<evidence type="ECO:0000256" key="16">
    <source>
        <dbReference type="ARBA" id="ARBA00032853"/>
    </source>
</evidence>
<evidence type="ECO:0000256" key="4">
    <source>
        <dbReference type="ARBA" id="ARBA00010561"/>
    </source>
</evidence>
<evidence type="ECO:0000256" key="13">
    <source>
        <dbReference type="ARBA" id="ARBA00023136"/>
    </source>
</evidence>
<dbReference type="PANTHER" id="PTHR34148:SF1">
    <property type="entry name" value="ADENOSYLCOBINAMIDE-GDP RIBAZOLETRANSFERASE"/>
    <property type="match status" value="1"/>
</dbReference>
<evidence type="ECO:0000313" key="21">
    <source>
        <dbReference type="Proteomes" id="UP001551482"/>
    </source>
</evidence>
<reference evidence="20 21" key="1">
    <citation type="submission" date="2024-06" db="EMBL/GenBank/DDBJ databases">
        <title>The Natural Products Discovery Center: Release of the First 8490 Sequenced Strains for Exploring Actinobacteria Biosynthetic Diversity.</title>
        <authorList>
            <person name="Kalkreuter E."/>
            <person name="Kautsar S.A."/>
            <person name="Yang D."/>
            <person name="Bader C.D."/>
            <person name="Teijaro C.N."/>
            <person name="Fluegel L."/>
            <person name="Davis C.M."/>
            <person name="Simpson J.R."/>
            <person name="Lauterbach L."/>
            <person name="Steele A.D."/>
            <person name="Gui C."/>
            <person name="Meng S."/>
            <person name="Li G."/>
            <person name="Viehrig K."/>
            <person name="Ye F."/>
            <person name="Su P."/>
            <person name="Kiefer A.F."/>
            <person name="Nichols A."/>
            <person name="Cepeda A.J."/>
            <person name="Yan W."/>
            <person name="Fan B."/>
            <person name="Jiang Y."/>
            <person name="Adhikari A."/>
            <person name="Zheng C.-J."/>
            <person name="Schuster L."/>
            <person name="Cowan T.M."/>
            <person name="Smanski M.J."/>
            <person name="Chevrette M.G."/>
            <person name="De Carvalho L.P.S."/>
            <person name="Shen B."/>
        </authorList>
    </citation>
    <scope>NUCLEOTIDE SEQUENCE [LARGE SCALE GENOMIC DNA]</scope>
    <source>
        <strain evidence="20 21">NPDC048946</strain>
    </source>
</reference>
<proteinExistence type="inferred from homology"/>
<comment type="similarity">
    <text evidence="4 19">Belongs to the CobS family.</text>
</comment>
<evidence type="ECO:0000256" key="12">
    <source>
        <dbReference type="ARBA" id="ARBA00022989"/>
    </source>
</evidence>
<feature type="transmembrane region" description="Helical" evidence="19">
    <location>
        <begin position="175"/>
        <end position="195"/>
    </location>
</feature>
<evidence type="ECO:0000256" key="5">
    <source>
        <dbReference type="ARBA" id="ARBA00013200"/>
    </source>
</evidence>